<gene>
    <name evidence="1" type="ORF">THERMOS_771</name>
</gene>
<protein>
    <submittedName>
        <fullName evidence="1">Uncharacterized protein</fullName>
    </submittedName>
</protein>
<organism evidence="1 2">
    <name type="scientific">Bathymodiolus thermophilus thioautotrophic gill symbiont</name>
    <dbReference type="NCBI Taxonomy" id="2360"/>
    <lineage>
        <taxon>Bacteria</taxon>
        <taxon>Pseudomonadati</taxon>
        <taxon>Pseudomonadota</taxon>
        <taxon>Gammaproteobacteria</taxon>
        <taxon>sulfur-oxidizing symbionts</taxon>
    </lineage>
</organism>
<reference evidence="1 2" key="1">
    <citation type="submission" date="2020-05" db="EMBL/GenBank/DDBJ databases">
        <authorList>
            <person name="Petersen J."/>
            <person name="Sayavedra L."/>
        </authorList>
    </citation>
    <scope>NUCLEOTIDE SEQUENCE [LARGE SCALE GENOMIC DNA]</scope>
    <source>
        <strain evidence="1">B thermophilus SOXS</strain>
    </source>
</reference>
<evidence type="ECO:0000313" key="1">
    <source>
        <dbReference type="EMBL" id="CAB5498031.1"/>
    </source>
</evidence>
<dbReference type="AlphaFoldDB" id="A0A8H8XE62"/>
<accession>A0A8H8XE62</accession>
<dbReference type="Proteomes" id="UP000643672">
    <property type="component" value="Unassembled WGS sequence"/>
</dbReference>
<keyword evidence="2" id="KW-1185">Reference proteome</keyword>
<name>A0A8H8XE62_9GAMM</name>
<sequence length="47" mass="5672">MTVWCLAKAKLVIFFKPCAEKGRLQTARIYLSRRLRCRWKNCQEVKK</sequence>
<dbReference type="EMBL" id="CAESAQ020000046">
    <property type="protein sequence ID" value="CAB5498031.1"/>
    <property type="molecule type" value="Genomic_DNA"/>
</dbReference>
<proteinExistence type="predicted"/>
<comment type="caution">
    <text evidence="1">The sequence shown here is derived from an EMBL/GenBank/DDBJ whole genome shotgun (WGS) entry which is preliminary data.</text>
</comment>
<evidence type="ECO:0000313" key="2">
    <source>
        <dbReference type="Proteomes" id="UP000643672"/>
    </source>
</evidence>